<comment type="caution">
    <text evidence="2">The sequence shown here is derived from an EMBL/GenBank/DDBJ whole genome shotgun (WGS) entry which is preliminary data.</text>
</comment>
<dbReference type="Gene3D" id="3.40.50.1010">
    <property type="entry name" value="5'-nuclease"/>
    <property type="match status" value="1"/>
</dbReference>
<accession>A0AAW5JH39</accession>
<dbReference type="RefSeq" id="WP_255884980.1">
    <property type="nucleotide sequence ID" value="NZ_JANAKN010000154.1"/>
</dbReference>
<organism evidence="2 3">
    <name type="scientific">Pseudomonas savastanoi</name>
    <name type="common">Pseudomonas syringae pv. savastanoi</name>
    <dbReference type="NCBI Taxonomy" id="29438"/>
    <lineage>
        <taxon>Bacteria</taxon>
        <taxon>Pseudomonadati</taxon>
        <taxon>Pseudomonadota</taxon>
        <taxon>Gammaproteobacteria</taxon>
        <taxon>Pseudomonadales</taxon>
        <taxon>Pseudomonadaceae</taxon>
        <taxon>Pseudomonas</taxon>
    </lineage>
</organism>
<dbReference type="SUPFAM" id="SSF88723">
    <property type="entry name" value="PIN domain-like"/>
    <property type="match status" value="1"/>
</dbReference>
<dbReference type="Pfam" id="PF01850">
    <property type="entry name" value="PIN"/>
    <property type="match status" value="1"/>
</dbReference>
<protein>
    <submittedName>
        <fullName evidence="2">PIN domain-containing protein</fullName>
    </submittedName>
</protein>
<evidence type="ECO:0000259" key="1">
    <source>
        <dbReference type="Pfam" id="PF01850"/>
    </source>
</evidence>
<gene>
    <name evidence="2" type="ORF">NLO85_27815</name>
</gene>
<reference evidence="2" key="1">
    <citation type="submission" date="2022-07" db="EMBL/GenBank/DDBJ databases">
        <title>The diversity of lipopeptides in the P. syringae complex parallels phylogeny and sheds light on structural diversification during evolutionary history.</title>
        <authorList>
            <person name="Bricout A."/>
            <person name="Morris C.E."/>
            <person name="Chandeysson C."/>
            <person name="Duban M."/>
            <person name="Boistel C."/>
            <person name="Chataigne G."/>
            <person name="Lecouturier D."/>
            <person name="Jacques P."/>
            <person name="Leclere V."/>
            <person name="Rochex A."/>
        </authorList>
    </citation>
    <scope>NUCLEOTIDE SEQUENCE</scope>
    <source>
        <strain evidence="2">LYR0002</strain>
    </source>
</reference>
<feature type="domain" description="PIN" evidence="1">
    <location>
        <begin position="4"/>
        <end position="58"/>
    </location>
</feature>
<dbReference type="InterPro" id="IPR029060">
    <property type="entry name" value="PIN-like_dom_sf"/>
</dbReference>
<dbReference type="AlphaFoldDB" id="A0AAW5JH39"/>
<sequence>MFANRVLSFDMTCTKAYAELLAKSRAAGLAVETADAFIAAIALANGFTVATRDTGPFEAAGLNVINPWET</sequence>
<name>A0AAW5JH39_PSESS</name>
<evidence type="ECO:0000313" key="2">
    <source>
        <dbReference type="EMBL" id="MCQ3024226.1"/>
    </source>
</evidence>
<dbReference type="InterPro" id="IPR002716">
    <property type="entry name" value="PIN_dom"/>
</dbReference>
<feature type="non-terminal residue" evidence="2">
    <location>
        <position position="1"/>
    </location>
</feature>
<proteinExistence type="predicted"/>
<dbReference type="EMBL" id="JANAKN010000154">
    <property type="protein sequence ID" value="MCQ3024226.1"/>
    <property type="molecule type" value="Genomic_DNA"/>
</dbReference>
<evidence type="ECO:0000313" key="3">
    <source>
        <dbReference type="Proteomes" id="UP001206018"/>
    </source>
</evidence>
<dbReference type="Proteomes" id="UP001206018">
    <property type="component" value="Unassembled WGS sequence"/>
</dbReference>